<keyword evidence="2" id="KW-1133">Transmembrane helix</keyword>
<feature type="transmembrane region" description="Helical" evidence="2">
    <location>
        <begin position="136"/>
        <end position="152"/>
    </location>
</feature>
<accession>A0A9P8NUJ8</accession>
<feature type="region of interest" description="Disordered" evidence="1">
    <location>
        <begin position="1"/>
        <end position="20"/>
    </location>
</feature>
<name>A0A9P8NUJ8_9ASCO</name>
<evidence type="ECO:0000256" key="2">
    <source>
        <dbReference type="SAM" id="Phobius"/>
    </source>
</evidence>
<evidence type="ECO:0000256" key="1">
    <source>
        <dbReference type="SAM" id="MobiDB-lite"/>
    </source>
</evidence>
<proteinExistence type="predicted"/>
<comment type="caution">
    <text evidence="3">The sequence shown here is derived from an EMBL/GenBank/DDBJ whole genome shotgun (WGS) entry which is preliminary data.</text>
</comment>
<keyword evidence="4" id="KW-1185">Reference proteome</keyword>
<dbReference type="EMBL" id="JAEUBD010001504">
    <property type="protein sequence ID" value="KAH3659800.1"/>
    <property type="molecule type" value="Genomic_DNA"/>
</dbReference>
<dbReference type="Proteomes" id="UP000788993">
    <property type="component" value="Unassembled WGS sequence"/>
</dbReference>
<organism evidence="3 4">
    <name type="scientific">Ogataea polymorpha</name>
    <dbReference type="NCBI Taxonomy" id="460523"/>
    <lineage>
        <taxon>Eukaryota</taxon>
        <taxon>Fungi</taxon>
        <taxon>Dikarya</taxon>
        <taxon>Ascomycota</taxon>
        <taxon>Saccharomycotina</taxon>
        <taxon>Pichiomycetes</taxon>
        <taxon>Pichiales</taxon>
        <taxon>Pichiaceae</taxon>
        <taxon>Ogataea</taxon>
    </lineage>
</organism>
<dbReference type="AlphaFoldDB" id="A0A9P8NUJ8"/>
<evidence type="ECO:0000313" key="4">
    <source>
        <dbReference type="Proteomes" id="UP000788993"/>
    </source>
</evidence>
<protein>
    <submittedName>
        <fullName evidence="3">Uncharacterized protein</fullName>
    </submittedName>
</protein>
<gene>
    <name evidence="3" type="ORF">OGATHE_005845</name>
</gene>
<reference evidence="3" key="1">
    <citation type="journal article" date="2021" name="Open Biol.">
        <title>Shared evolutionary footprints suggest mitochondrial oxidative damage underlies multiple complex I losses in fungi.</title>
        <authorList>
            <person name="Schikora-Tamarit M.A."/>
            <person name="Marcet-Houben M."/>
            <person name="Nosek J."/>
            <person name="Gabaldon T."/>
        </authorList>
    </citation>
    <scope>NUCLEOTIDE SEQUENCE</scope>
    <source>
        <strain evidence="3">NCAIM Y.01608</strain>
    </source>
</reference>
<evidence type="ECO:0000313" key="3">
    <source>
        <dbReference type="EMBL" id="KAH3659800.1"/>
    </source>
</evidence>
<reference evidence="3" key="2">
    <citation type="submission" date="2021-01" db="EMBL/GenBank/DDBJ databases">
        <authorList>
            <person name="Schikora-Tamarit M.A."/>
        </authorList>
    </citation>
    <scope>NUCLEOTIDE SEQUENCE</scope>
    <source>
        <strain evidence="3">NCAIM Y.01608</strain>
    </source>
</reference>
<sequence length="206" mass="23621">MSHRSVTYSPPPGPPNTANTHATVARGLVVTQERDKEQEERLARALEIISASMLPPQHTIEQIRKRMYSCLLGNYQAGTVHINELKDIPRWKRVIIYLMGPPLDGLRSFSQYVVLQIHILYNVTLMMVSIVSTPPLIFYVVGFMLFWTKVVYEMYRDVVHRDDQFHTSFLSRELALMATISASYGVVMKFKTEAGIITEAWWSTLT</sequence>
<keyword evidence="2" id="KW-0812">Transmembrane</keyword>
<keyword evidence="2" id="KW-0472">Membrane</keyword>